<protein>
    <recommendedName>
        <fullName evidence="2">CPAF-like PDZ domain-containing protein</fullName>
    </recommendedName>
</protein>
<evidence type="ECO:0000313" key="4">
    <source>
        <dbReference type="Proteomes" id="UP001600888"/>
    </source>
</evidence>
<dbReference type="EMBL" id="JBAWTH010000094">
    <property type="protein sequence ID" value="KAL2277792.1"/>
    <property type="molecule type" value="Genomic_DNA"/>
</dbReference>
<feature type="chain" id="PRO_5046263665" description="CPAF-like PDZ domain-containing protein" evidence="1">
    <location>
        <begin position="19"/>
        <end position="819"/>
    </location>
</feature>
<gene>
    <name evidence="3" type="ORF">FJTKL_15221</name>
</gene>
<dbReference type="Pfam" id="PF23658">
    <property type="entry name" value="PDZ_CPAF_rel"/>
    <property type="match status" value="1"/>
</dbReference>
<feature type="signal peptide" evidence="1">
    <location>
        <begin position="1"/>
        <end position="18"/>
    </location>
</feature>
<dbReference type="PANTHER" id="PTHR37049:SF5">
    <property type="entry name" value="TAIL SPECIFIC PROTEASE DOMAIN-CONTAINING PROTEIN"/>
    <property type="match status" value="1"/>
</dbReference>
<dbReference type="Proteomes" id="UP001600888">
    <property type="component" value="Unassembled WGS sequence"/>
</dbReference>
<dbReference type="PANTHER" id="PTHR37049">
    <property type="entry name" value="PEPTIDASE S41 FAMILY PROTEIN"/>
    <property type="match status" value="1"/>
</dbReference>
<evidence type="ECO:0000313" key="3">
    <source>
        <dbReference type="EMBL" id="KAL2277792.1"/>
    </source>
</evidence>
<evidence type="ECO:0000259" key="2">
    <source>
        <dbReference type="Pfam" id="PF23658"/>
    </source>
</evidence>
<keyword evidence="1" id="KW-0732">Signal</keyword>
<keyword evidence="4" id="KW-1185">Reference proteome</keyword>
<sequence>MGLLGLAFGANLLTVVSSLVASQDLPGSVAARSDTEPSHACGDLIRNAHANGVVPAIDVYNCWTTVPLHKAVATQLIQYWNDTLQFQSTLDYLKNPPSGYQQPAVDLIAALGDVQAAVDSNGFANEYQFEGALQNVLLSGNDPHLGFFGGLLSSFSFGSRYGLTSLSLDGTQLPKVYFTDDLILNQTSPDPSWEPSAVHQIDGNDAIDYLTRFAALNSYGTSEAHADWNLLVENPVMDVLDDLNYALWNGGATFYPGDTLTYAFENGSVLEDQWLAVYYDPGDTGPLETGGDFYNFFVLGFYPASYNDSDSTVASDDSNTADAAQSFPTSLSGVSSAFPRADVWQENLTDTGFLTGYFLHDESLAVLSIPTFWADGDAIRAFADTVQSFLSQAKAAGMSRVLVDLQRNAGGDVVLAYSSFKQFFPSIEPFAGSLMRANPLSDALGSSITEYWDGTLNYTDWQYQAASANEWIATTKLNAATGQNFTSWEEMYGPKFDSVANFTLTERFNVSNYLLAYSMLGQEEPPAVLLAPYSGDAPYAAEDIIMLSDSFCSSACSLFMEMMRHDAGVKSVVVGGRPSYGPMQTPSGSRGARHYDLESLGIDVLNAFGVSEAVNQDVNILGSLNNSGIFYYSGGVSLRAQVREGETVPLAMQFEAADCRIFWTPETFNNFTNLWKYADSAATTLPELCVQGSTGYAGGQSANPPPEPPRLAPVVNYTSAGTPSIDLSDSGVPLLVIDGPMPDLPGHILPSTAVRQPTVPGYYKPNPQGLTPAAREAQAKKSQTLQKQKNIRNTDYCGFAGGRCAQRLRRRELVGTTRA</sequence>
<dbReference type="Gene3D" id="3.90.226.10">
    <property type="entry name" value="2-enoyl-CoA Hydratase, Chain A, domain 1"/>
    <property type="match status" value="1"/>
</dbReference>
<organism evidence="3 4">
    <name type="scientific">Diaporthe vaccinii</name>
    <dbReference type="NCBI Taxonomy" id="105482"/>
    <lineage>
        <taxon>Eukaryota</taxon>
        <taxon>Fungi</taxon>
        <taxon>Dikarya</taxon>
        <taxon>Ascomycota</taxon>
        <taxon>Pezizomycotina</taxon>
        <taxon>Sordariomycetes</taxon>
        <taxon>Sordariomycetidae</taxon>
        <taxon>Diaporthales</taxon>
        <taxon>Diaporthaceae</taxon>
        <taxon>Diaporthe</taxon>
        <taxon>Diaporthe eres species complex</taxon>
    </lineage>
</organism>
<comment type="caution">
    <text evidence="3">The sequence shown here is derived from an EMBL/GenBank/DDBJ whole genome shotgun (WGS) entry which is preliminary data.</text>
</comment>
<evidence type="ECO:0000256" key="1">
    <source>
        <dbReference type="SAM" id="SignalP"/>
    </source>
</evidence>
<proteinExistence type="predicted"/>
<reference evidence="3 4" key="1">
    <citation type="submission" date="2024-03" db="EMBL/GenBank/DDBJ databases">
        <title>A high-quality draft genome sequence of Diaporthe vaccinii, a causative agent of upright dieback and viscid rot disease in cranberry plants.</title>
        <authorList>
            <person name="Sarrasin M."/>
            <person name="Lang B.F."/>
            <person name="Burger G."/>
        </authorList>
    </citation>
    <scope>NUCLEOTIDE SEQUENCE [LARGE SCALE GENOMIC DNA]</scope>
    <source>
        <strain evidence="3 4">IS7</strain>
    </source>
</reference>
<accession>A0ABR4E5S0</accession>
<name>A0ABR4E5S0_9PEZI</name>
<dbReference type="InterPro" id="IPR052766">
    <property type="entry name" value="S41A_metabolite_peptidase"/>
</dbReference>
<feature type="domain" description="CPAF-like PDZ" evidence="2">
    <location>
        <begin position="156"/>
        <end position="280"/>
    </location>
</feature>
<dbReference type="InterPro" id="IPR029045">
    <property type="entry name" value="ClpP/crotonase-like_dom_sf"/>
</dbReference>
<dbReference type="InterPro" id="IPR056186">
    <property type="entry name" value="PDZ_CPAF-rel"/>
</dbReference>
<dbReference type="SUPFAM" id="SSF52096">
    <property type="entry name" value="ClpP/crotonase"/>
    <property type="match status" value="1"/>
</dbReference>